<evidence type="ECO:0000313" key="1">
    <source>
        <dbReference type="EMBL" id="QYT03648.1"/>
    </source>
</evidence>
<gene>
    <name evidence="1" type="ORF">H0G86_010593</name>
</gene>
<evidence type="ECO:0000313" key="2">
    <source>
        <dbReference type="Proteomes" id="UP000826661"/>
    </source>
</evidence>
<dbReference type="Proteomes" id="UP000826661">
    <property type="component" value="Chromosome VI"/>
</dbReference>
<accession>A0A8G0LMQ7</accession>
<protein>
    <submittedName>
        <fullName evidence="1">Uncharacterized protein</fullName>
    </submittedName>
</protein>
<reference evidence="1 2" key="1">
    <citation type="journal article" date="2021" name="BMC Genomics">
        <title>Telomere-to-telomere genome assembly of asparaginase-producing Trichoderma simmonsii.</title>
        <authorList>
            <person name="Chung D."/>
            <person name="Kwon Y.M."/>
            <person name="Yang Y."/>
        </authorList>
    </citation>
    <scope>NUCLEOTIDE SEQUENCE [LARGE SCALE GENOMIC DNA]</scope>
    <source>
        <strain evidence="1 2">GH-Sj1</strain>
    </source>
</reference>
<dbReference type="AlphaFoldDB" id="A0A8G0LMQ7"/>
<name>A0A8G0LMQ7_9HYPO</name>
<keyword evidence="2" id="KW-1185">Reference proteome</keyword>
<proteinExistence type="predicted"/>
<organism evidence="1 2">
    <name type="scientific">Trichoderma simmonsii</name>
    <dbReference type="NCBI Taxonomy" id="1491479"/>
    <lineage>
        <taxon>Eukaryota</taxon>
        <taxon>Fungi</taxon>
        <taxon>Dikarya</taxon>
        <taxon>Ascomycota</taxon>
        <taxon>Pezizomycotina</taxon>
        <taxon>Sordariomycetes</taxon>
        <taxon>Hypocreomycetidae</taxon>
        <taxon>Hypocreales</taxon>
        <taxon>Hypocreaceae</taxon>
        <taxon>Trichoderma</taxon>
    </lineage>
</organism>
<dbReference type="EMBL" id="CP075869">
    <property type="protein sequence ID" value="QYT03648.1"/>
    <property type="molecule type" value="Genomic_DNA"/>
</dbReference>
<sequence>MSSIRRLCQSHHTTLAAIAAAAFETEPEIRPEEVIEVIPATQPGADGPGVLVSP</sequence>